<evidence type="ECO:0000313" key="3">
    <source>
        <dbReference type="Proteomes" id="UP001210211"/>
    </source>
</evidence>
<organism evidence="2 3">
    <name type="scientific">Rhynchospora tenuis</name>
    <dbReference type="NCBI Taxonomy" id="198213"/>
    <lineage>
        <taxon>Eukaryota</taxon>
        <taxon>Viridiplantae</taxon>
        <taxon>Streptophyta</taxon>
        <taxon>Embryophyta</taxon>
        <taxon>Tracheophyta</taxon>
        <taxon>Spermatophyta</taxon>
        <taxon>Magnoliopsida</taxon>
        <taxon>Liliopsida</taxon>
        <taxon>Poales</taxon>
        <taxon>Cyperaceae</taxon>
        <taxon>Cyperoideae</taxon>
        <taxon>Rhynchosporeae</taxon>
        <taxon>Rhynchospora</taxon>
    </lineage>
</organism>
<evidence type="ECO:0000313" key="2">
    <source>
        <dbReference type="EMBL" id="KAJ3696648.1"/>
    </source>
</evidence>
<gene>
    <name evidence="2" type="ORF">LUZ61_000353</name>
</gene>
<keyword evidence="3" id="KW-1185">Reference proteome</keyword>
<dbReference type="EMBL" id="JAMRDG010000001">
    <property type="protein sequence ID" value="KAJ3696648.1"/>
    <property type="molecule type" value="Genomic_DNA"/>
</dbReference>
<dbReference type="AlphaFoldDB" id="A0AAD5ZEZ9"/>
<sequence>MPSLPSSDLSTSQLQQLLLLLSNNPNLFLNLHSHLPDIPHWKLHPPSFSTNSFYKFFKTTPAPLSDLRLIWKLKAPPRMVVFAWQLLQHRIPTQNVLQKRGWHLANRCSLCYAASETPQHISQDCPFFISSIQRVYQLAAIHQPCSATTESLLLSPVPEKRQRELLLITCFTVWRERCNRIFSSTHKPPSAIAEESFFEWGCLNAPPA</sequence>
<dbReference type="Proteomes" id="UP001210211">
    <property type="component" value="Unassembled WGS sequence"/>
</dbReference>
<accession>A0AAD5ZEZ9</accession>
<evidence type="ECO:0000259" key="1">
    <source>
        <dbReference type="Pfam" id="PF13966"/>
    </source>
</evidence>
<protein>
    <recommendedName>
        <fullName evidence="1">Reverse transcriptase zinc-binding domain-containing protein</fullName>
    </recommendedName>
</protein>
<dbReference type="Pfam" id="PF13966">
    <property type="entry name" value="zf-RVT"/>
    <property type="match status" value="1"/>
</dbReference>
<feature type="domain" description="Reverse transcriptase zinc-binding" evidence="1">
    <location>
        <begin position="48"/>
        <end position="127"/>
    </location>
</feature>
<comment type="caution">
    <text evidence="2">The sequence shown here is derived from an EMBL/GenBank/DDBJ whole genome shotgun (WGS) entry which is preliminary data.</text>
</comment>
<dbReference type="InterPro" id="IPR026960">
    <property type="entry name" value="RVT-Znf"/>
</dbReference>
<proteinExistence type="predicted"/>
<name>A0AAD5ZEZ9_9POAL</name>
<reference evidence="2 3" key="1">
    <citation type="journal article" date="2022" name="Cell">
        <title>Repeat-based holocentromeres influence genome architecture and karyotype evolution.</title>
        <authorList>
            <person name="Hofstatter P.G."/>
            <person name="Thangavel G."/>
            <person name="Lux T."/>
            <person name="Neumann P."/>
            <person name="Vondrak T."/>
            <person name="Novak P."/>
            <person name="Zhang M."/>
            <person name="Costa L."/>
            <person name="Castellani M."/>
            <person name="Scott A."/>
            <person name="Toegelov H."/>
            <person name="Fuchs J."/>
            <person name="Mata-Sucre Y."/>
            <person name="Dias Y."/>
            <person name="Vanzela A.L.L."/>
            <person name="Huettel B."/>
            <person name="Almeida C.C.S."/>
            <person name="Simkova H."/>
            <person name="Souza G."/>
            <person name="Pedrosa-Harand A."/>
            <person name="Macas J."/>
            <person name="Mayer K.F.X."/>
            <person name="Houben A."/>
            <person name="Marques A."/>
        </authorList>
    </citation>
    <scope>NUCLEOTIDE SEQUENCE [LARGE SCALE GENOMIC DNA]</scope>
    <source>
        <strain evidence="2">RhyTen1mFocal</strain>
    </source>
</reference>